<dbReference type="InterPro" id="IPR029052">
    <property type="entry name" value="Metallo-depent_PP-like"/>
</dbReference>
<dbReference type="EC" id="3.1.4.-" evidence="2"/>
<dbReference type="Pfam" id="PF12850">
    <property type="entry name" value="Metallophos_2"/>
    <property type="match status" value="1"/>
</dbReference>
<evidence type="ECO:0000256" key="1">
    <source>
        <dbReference type="ARBA" id="ARBA00008950"/>
    </source>
</evidence>
<dbReference type="Gene3D" id="3.60.21.10">
    <property type="match status" value="1"/>
</dbReference>
<dbReference type="InterPro" id="IPR000979">
    <property type="entry name" value="Phosphodiesterase_MJ0936/Vps29"/>
</dbReference>
<sequence length="173" mass="20141">MSKIAICSDSHDNIPNIDKFLKYCHNNSVEFIIHCGDITTNETKQYFTNNFNGKIYFIEGNADINESTTDLRRINKRTNRFQNIKHDPVPFLEDLIDGIKFAACHKKDKAKRLAEKNLYHFVFYGHSHVPWQEKINNTYLINPGTLAGMFTPPTFAVYNRSKRKLDLIQVNEL</sequence>
<name>A0A2H0V7Z8_9BACT</name>
<dbReference type="InterPro" id="IPR053193">
    <property type="entry name" value="MetalloPDE_YfcE-like"/>
</dbReference>
<comment type="cofactor">
    <cofactor evidence="2">
        <name>a divalent metal cation</name>
        <dbReference type="ChEBI" id="CHEBI:60240"/>
    </cofactor>
</comment>
<dbReference type="GO" id="GO:0016787">
    <property type="term" value="F:hydrolase activity"/>
    <property type="evidence" value="ECO:0007669"/>
    <property type="project" value="UniProtKB-UniRule"/>
</dbReference>
<dbReference type="GO" id="GO:0046872">
    <property type="term" value="F:metal ion binding"/>
    <property type="evidence" value="ECO:0007669"/>
    <property type="project" value="UniProtKB-KW"/>
</dbReference>
<keyword evidence="2" id="KW-0479">Metal-binding</keyword>
<dbReference type="SUPFAM" id="SSF56300">
    <property type="entry name" value="Metallo-dependent phosphatases"/>
    <property type="match status" value="1"/>
</dbReference>
<reference evidence="5" key="1">
    <citation type="submission" date="2017-09" db="EMBL/GenBank/DDBJ databases">
        <title>Depth-based differentiation of microbial function through sediment-hosted aquifers and enrichment of novel symbionts in the deep terrestrial subsurface.</title>
        <authorList>
            <person name="Probst A.J."/>
            <person name="Ladd B."/>
            <person name="Jarett J.K."/>
            <person name="Geller-Mcgrath D.E."/>
            <person name="Sieber C.M.K."/>
            <person name="Emerson J.B."/>
            <person name="Anantharaman K."/>
            <person name="Thomas B.C."/>
            <person name="Malmstrom R."/>
            <person name="Stieglmeier M."/>
            <person name="Klingl A."/>
            <person name="Woyke T."/>
            <person name="Ryan C.M."/>
            <person name="Banfield J.F."/>
        </authorList>
    </citation>
    <scope>NUCLEOTIDE SEQUENCE [LARGE SCALE GENOMIC DNA]</scope>
</reference>
<accession>A0A2H0V7Z8</accession>
<feature type="domain" description="Calcineurin-like phosphoesterase" evidence="3">
    <location>
        <begin position="3"/>
        <end position="158"/>
    </location>
</feature>
<dbReference type="Proteomes" id="UP000229901">
    <property type="component" value="Unassembled WGS sequence"/>
</dbReference>
<dbReference type="NCBIfam" id="TIGR00040">
    <property type="entry name" value="yfcE"/>
    <property type="match status" value="1"/>
</dbReference>
<gene>
    <name evidence="4" type="ORF">COT97_01290</name>
</gene>
<evidence type="ECO:0000256" key="2">
    <source>
        <dbReference type="RuleBase" id="RU362039"/>
    </source>
</evidence>
<dbReference type="AlphaFoldDB" id="A0A2H0V7Z8"/>
<evidence type="ECO:0000259" key="3">
    <source>
        <dbReference type="Pfam" id="PF12850"/>
    </source>
</evidence>
<comment type="caution">
    <text evidence="4">The sequence shown here is derived from an EMBL/GenBank/DDBJ whole genome shotgun (WGS) entry which is preliminary data.</text>
</comment>
<comment type="similarity">
    <text evidence="1 2">Belongs to the metallophosphoesterase superfamily. YfcE family.</text>
</comment>
<evidence type="ECO:0000313" key="5">
    <source>
        <dbReference type="Proteomes" id="UP000229901"/>
    </source>
</evidence>
<dbReference type="PANTHER" id="PTHR43165:SF1">
    <property type="entry name" value="PHOSPHODIESTERASE MJ0936"/>
    <property type="match status" value="1"/>
</dbReference>
<dbReference type="EMBL" id="PFAP01000005">
    <property type="protein sequence ID" value="PIR94470.1"/>
    <property type="molecule type" value="Genomic_DNA"/>
</dbReference>
<organism evidence="4 5">
    <name type="scientific">Candidatus Falkowbacteria bacterium CG10_big_fil_rev_8_21_14_0_10_39_11</name>
    <dbReference type="NCBI Taxonomy" id="1974565"/>
    <lineage>
        <taxon>Bacteria</taxon>
        <taxon>Candidatus Falkowiibacteriota</taxon>
    </lineage>
</organism>
<protein>
    <recommendedName>
        <fullName evidence="2">Phosphoesterase</fullName>
        <ecNumber evidence="2">3.1.4.-</ecNumber>
    </recommendedName>
</protein>
<dbReference type="InterPro" id="IPR024654">
    <property type="entry name" value="Calcineurin-like_PHP_lpxH"/>
</dbReference>
<evidence type="ECO:0000313" key="4">
    <source>
        <dbReference type="EMBL" id="PIR94470.1"/>
    </source>
</evidence>
<dbReference type="PANTHER" id="PTHR43165">
    <property type="entry name" value="METALLOPHOSPHOESTERASE"/>
    <property type="match status" value="1"/>
</dbReference>
<proteinExistence type="inferred from homology"/>